<accession>A0ABD1F997</accession>
<sequence length="64" mass="6922">SGISSRVFTTIGRQMTLTKVARDPGSGYPRSGIVTTDNPASNTVVPTCNTRLAENYSRCQLSRM</sequence>
<gene>
    <name evidence="1" type="ORF">ABEB36_003464</name>
</gene>
<feature type="non-terminal residue" evidence="1">
    <location>
        <position position="1"/>
    </location>
</feature>
<name>A0ABD1F997_HYPHA</name>
<protein>
    <submittedName>
        <fullName evidence="1">Uncharacterized protein</fullName>
    </submittedName>
</protein>
<reference evidence="1 2" key="1">
    <citation type="submission" date="2024-05" db="EMBL/GenBank/DDBJ databases">
        <title>Genetic variation in Jamaican populations of the coffee berry borer (Hypothenemus hampei).</title>
        <authorList>
            <person name="Errbii M."/>
            <person name="Myrie A."/>
        </authorList>
    </citation>
    <scope>NUCLEOTIDE SEQUENCE [LARGE SCALE GENOMIC DNA]</scope>
    <source>
        <strain evidence="1">JA-Hopewell-2020-01-JO</strain>
        <tissue evidence="1">Whole body</tissue>
    </source>
</reference>
<dbReference type="EMBL" id="JBDJPC010000002">
    <property type="protein sequence ID" value="KAL1514158.1"/>
    <property type="molecule type" value="Genomic_DNA"/>
</dbReference>
<organism evidence="1 2">
    <name type="scientific">Hypothenemus hampei</name>
    <name type="common">Coffee berry borer</name>
    <dbReference type="NCBI Taxonomy" id="57062"/>
    <lineage>
        <taxon>Eukaryota</taxon>
        <taxon>Metazoa</taxon>
        <taxon>Ecdysozoa</taxon>
        <taxon>Arthropoda</taxon>
        <taxon>Hexapoda</taxon>
        <taxon>Insecta</taxon>
        <taxon>Pterygota</taxon>
        <taxon>Neoptera</taxon>
        <taxon>Endopterygota</taxon>
        <taxon>Coleoptera</taxon>
        <taxon>Polyphaga</taxon>
        <taxon>Cucujiformia</taxon>
        <taxon>Curculionidae</taxon>
        <taxon>Scolytinae</taxon>
        <taxon>Hypothenemus</taxon>
    </lineage>
</organism>
<proteinExistence type="predicted"/>
<dbReference type="Proteomes" id="UP001566132">
    <property type="component" value="Unassembled WGS sequence"/>
</dbReference>
<evidence type="ECO:0000313" key="1">
    <source>
        <dbReference type="EMBL" id="KAL1514158.1"/>
    </source>
</evidence>
<dbReference type="AlphaFoldDB" id="A0ABD1F997"/>
<keyword evidence="2" id="KW-1185">Reference proteome</keyword>
<evidence type="ECO:0000313" key="2">
    <source>
        <dbReference type="Proteomes" id="UP001566132"/>
    </source>
</evidence>
<comment type="caution">
    <text evidence="1">The sequence shown here is derived from an EMBL/GenBank/DDBJ whole genome shotgun (WGS) entry which is preliminary data.</text>
</comment>